<proteinExistence type="predicted"/>
<evidence type="ECO:0000256" key="1">
    <source>
        <dbReference type="SAM" id="MobiDB-lite"/>
    </source>
</evidence>
<dbReference type="EMBL" id="JACVVK020000007">
    <property type="protein sequence ID" value="KAK7506367.1"/>
    <property type="molecule type" value="Genomic_DNA"/>
</dbReference>
<feature type="non-terminal residue" evidence="2">
    <location>
        <position position="50"/>
    </location>
</feature>
<organism evidence="2 3">
    <name type="scientific">Batillaria attramentaria</name>
    <dbReference type="NCBI Taxonomy" id="370345"/>
    <lineage>
        <taxon>Eukaryota</taxon>
        <taxon>Metazoa</taxon>
        <taxon>Spiralia</taxon>
        <taxon>Lophotrochozoa</taxon>
        <taxon>Mollusca</taxon>
        <taxon>Gastropoda</taxon>
        <taxon>Caenogastropoda</taxon>
        <taxon>Sorbeoconcha</taxon>
        <taxon>Cerithioidea</taxon>
        <taxon>Batillariidae</taxon>
        <taxon>Batillaria</taxon>
    </lineage>
</organism>
<reference evidence="2 3" key="1">
    <citation type="journal article" date="2023" name="Sci. Data">
        <title>Genome assembly of the Korean intertidal mud-creeper Batillaria attramentaria.</title>
        <authorList>
            <person name="Patra A.K."/>
            <person name="Ho P.T."/>
            <person name="Jun S."/>
            <person name="Lee S.J."/>
            <person name="Kim Y."/>
            <person name="Won Y.J."/>
        </authorList>
    </citation>
    <scope>NUCLEOTIDE SEQUENCE [LARGE SCALE GENOMIC DNA]</scope>
    <source>
        <strain evidence="2">Wonlab-2016</strain>
    </source>
</reference>
<comment type="caution">
    <text evidence="2">The sequence shown here is derived from an EMBL/GenBank/DDBJ whole genome shotgun (WGS) entry which is preliminary data.</text>
</comment>
<name>A0ABD0M530_9CAEN</name>
<evidence type="ECO:0000313" key="3">
    <source>
        <dbReference type="Proteomes" id="UP001519460"/>
    </source>
</evidence>
<accession>A0ABD0M530</accession>
<keyword evidence="3" id="KW-1185">Reference proteome</keyword>
<feature type="region of interest" description="Disordered" evidence="1">
    <location>
        <begin position="28"/>
        <end position="50"/>
    </location>
</feature>
<sequence length="50" mass="5428">MPFEARCLEVPSQVPVFSNLPDLPPGVPALVSDKTQSKSGTFWKKGREGV</sequence>
<gene>
    <name evidence="2" type="ORF">BaRGS_00002479</name>
</gene>
<dbReference type="Proteomes" id="UP001519460">
    <property type="component" value="Unassembled WGS sequence"/>
</dbReference>
<evidence type="ECO:0000313" key="2">
    <source>
        <dbReference type="EMBL" id="KAK7506367.1"/>
    </source>
</evidence>
<protein>
    <submittedName>
        <fullName evidence="2">Uncharacterized protein</fullName>
    </submittedName>
</protein>
<dbReference type="AlphaFoldDB" id="A0ABD0M530"/>